<name>A0ABQ5IKI5_9ASTR</name>
<evidence type="ECO:0000313" key="3">
    <source>
        <dbReference type="EMBL" id="GJU00713.1"/>
    </source>
</evidence>
<protein>
    <submittedName>
        <fullName evidence="3">Zinc knuckle CX2CX4HX4C containing protein</fullName>
    </submittedName>
</protein>
<evidence type="ECO:0000256" key="1">
    <source>
        <dbReference type="SAM" id="MobiDB-lite"/>
    </source>
</evidence>
<sequence length="550" mass="61532">MDKGFLNRISNGSKEVNKGLLEKGSLLGNIAAKVKNIDGKILVRDGKPMVARRCVRFSETKKESACGDGHDIIVDSSKVEHSPQAIAKCAVHDDGTHPVHGRNDTMVNDLNSHTNDEPVEHVISSAVCLPMEAIDEIKARFVNILYGFPVGKRLAFPMVENYVKYALAKYGLKRVMMHHGFFMFQFDSDSGMVKVMEDGPWRIQLVPIILNVWRPNTLLQKDKVTHVSLWLKMHNVPIVAYSKVGLDLISAKVGRLMRLDAHTNFICLNSWGRSDYARALVEVSADKPLVDSVDIDIPREDGNGYTTANIRIEFEWQPPRCGTCKIFDHLDSVCPIKCVAGPSKQSDMQADVKKDKQLVQATGKKGKGKQVGNQRYIKGYRVNIPKSKLVYRAVVKPQGDKNVASNMGQSLDTTKKPSPSDSLMNGMSSFINDDINLEELRNFVDKSMQEESVLEQVGNYDINGCTSREKQGEKVSSKKSSSSLEILNEDSDTDVDEVFVPKVRTTFPSSSGGVGHQLEDDAYDDYEDQFEDYPSLHQEFCDQFDFKVRK</sequence>
<keyword evidence="4" id="KW-1185">Reference proteome</keyword>
<reference evidence="3" key="2">
    <citation type="submission" date="2022-01" db="EMBL/GenBank/DDBJ databases">
        <authorList>
            <person name="Yamashiro T."/>
            <person name="Shiraishi A."/>
            <person name="Satake H."/>
            <person name="Nakayama K."/>
        </authorList>
    </citation>
    <scope>NUCLEOTIDE SEQUENCE</scope>
</reference>
<feature type="region of interest" description="Disordered" evidence="1">
    <location>
        <begin position="401"/>
        <end position="422"/>
    </location>
</feature>
<organism evidence="3 4">
    <name type="scientific">Tanacetum coccineum</name>
    <dbReference type="NCBI Taxonomy" id="301880"/>
    <lineage>
        <taxon>Eukaryota</taxon>
        <taxon>Viridiplantae</taxon>
        <taxon>Streptophyta</taxon>
        <taxon>Embryophyta</taxon>
        <taxon>Tracheophyta</taxon>
        <taxon>Spermatophyta</taxon>
        <taxon>Magnoliopsida</taxon>
        <taxon>eudicotyledons</taxon>
        <taxon>Gunneridae</taxon>
        <taxon>Pentapetalae</taxon>
        <taxon>asterids</taxon>
        <taxon>campanulids</taxon>
        <taxon>Asterales</taxon>
        <taxon>Asteraceae</taxon>
        <taxon>Asteroideae</taxon>
        <taxon>Anthemideae</taxon>
        <taxon>Anthemidinae</taxon>
        <taxon>Tanacetum</taxon>
    </lineage>
</organism>
<dbReference type="PANTHER" id="PTHR31286">
    <property type="entry name" value="GLYCINE-RICH CELL WALL STRUCTURAL PROTEIN 1.8-LIKE"/>
    <property type="match status" value="1"/>
</dbReference>
<gene>
    <name evidence="3" type="ORF">Tco_1111051</name>
</gene>
<feature type="domain" description="DUF4283" evidence="2">
    <location>
        <begin position="141"/>
        <end position="217"/>
    </location>
</feature>
<dbReference type="PANTHER" id="PTHR31286:SF99">
    <property type="entry name" value="DUF4283 DOMAIN-CONTAINING PROTEIN"/>
    <property type="match status" value="1"/>
</dbReference>
<reference evidence="3" key="1">
    <citation type="journal article" date="2022" name="Int. J. Mol. Sci.">
        <title>Draft Genome of Tanacetum Coccineum: Genomic Comparison of Closely Related Tanacetum-Family Plants.</title>
        <authorList>
            <person name="Yamashiro T."/>
            <person name="Shiraishi A."/>
            <person name="Nakayama K."/>
            <person name="Satake H."/>
        </authorList>
    </citation>
    <scope>NUCLEOTIDE SEQUENCE</scope>
</reference>
<accession>A0ABQ5IKI5</accession>
<dbReference type="InterPro" id="IPR025558">
    <property type="entry name" value="DUF4283"/>
</dbReference>
<dbReference type="InterPro" id="IPR040256">
    <property type="entry name" value="At4g02000-like"/>
</dbReference>
<proteinExistence type="predicted"/>
<dbReference type="EMBL" id="BQNB010020890">
    <property type="protein sequence ID" value="GJU00713.1"/>
    <property type="molecule type" value="Genomic_DNA"/>
</dbReference>
<dbReference type="Proteomes" id="UP001151760">
    <property type="component" value="Unassembled WGS sequence"/>
</dbReference>
<dbReference type="Pfam" id="PF14111">
    <property type="entry name" value="DUF4283"/>
    <property type="match status" value="1"/>
</dbReference>
<feature type="compositionally biased region" description="Polar residues" evidence="1">
    <location>
        <begin position="403"/>
        <end position="422"/>
    </location>
</feature>
<feature type="region of interest" description="Disordered" evidence="1">
    <location>
        <begin position="468"/>
        <end position="487"/>
    </location>
</feature>
<evidence type="ECO:0000313" key="4">
    <source>
        <dbReference type="Proteomes" id="UP001151760"/>
    </source>
</evidence>
<evidence type="ECO:0000259" key="2">
    <source>
        <dbReference type="Pfam" id="PF14111"/>
    </source>
</evidence>
<comment type="caution">
    <text evidence="3">The sequence shown here is derived from an EMBL/GenBank/DDBJ whole genome shotgun (WGS) entry which is preliminary data.</text>
</comment>